<dbReference type="OMA" id="EGCIADH"/>
<evidence type="ECO:0000256" key="1">
    <source>
        <dbReference type="ARBA" id="ARBA00022729"/>
    </source>
</evidence>
<reference evidence="8" key="1">
    <citation type="journal article" date="2016" name="Nat. Genet.">
        <title>A high-quality carrot genome assembly provides new insights into carotenoid accumulation and asterid genome evolution.</title>
        <authorList>
            <person name="Iorizzo M."/>
            <person name="Ellison S."/>
            <person name="Senalik D."/>
            <person name="Zeng P."/>
            <person name="Satapoomin P."/>
            <person name="Huang J."/>
            <person name="Bowman M."/>
            <person name="Iovene M."/>
            <person name="Sanseverino W."/>
            <person name="Cavagnaro P."/>
            <person name="Yildiz M."/>
            <person name="Macko-Podgorni A."/>
            <person name="Moranska E."/>
            <person name="Grzebelus E."/>
            <person name="Grzebelus D."/>
            <person name="Ashrafi H."/>
            <person name="Zheng Z."/>
            <person name="Cheng S."/>
            <person name="Spooner D."/>
            <person name="Van Deynze A."/>
            <person name="Simon P."/>
        </authorList>
    </citation>
    <scope>NUCLEOTIDE SEQUENCE [LARGE SCALE GENOMIC DNA]</scope>
    <source>
        <tissue evidence="8">Leaf</tissue>
    </source>
</reference>
<organism evidence="8">
    <name type="scientific">Daucus carota subsp. sativus</name>
    <name type="common">Carrot</name>
    <dbReference type="NCBI Taxonomy" id="79200"/>
    <lineage>
        <taxon>Eukaryota</taxon>
        <taxon>Viridiplantae</taxon>
        <taxon>Streptophyta</taxon>
        <taxon>Embryophyta</taxon>
        <taxon>Tracheophyta</taxon>
        <taxon>Spermatophyta</taxon>
        <taxon>Magnoliopsida</taxon>
        <taxon>eudicotyledons</taxon>
        <taxon>Gunneridae</taxon>
        <taxon>Pentapetalae</taxon>
        <taxon>asterids</taxon>
        <taxon>campanulids</taxon>
        <taxon>Apiales</taxon>
        <taxon>Apiaceae</taxon>
        <taxon>Apioideae</taxon>
        <taxon>Scandiceae</taxon>
        <taxon>Daucinae</taxon>
        <taxon>Daucus</taxon>
        <taxon>Daucus sect. Daucus</taxon>
    </lineage>
</organism>
<evidence type="ECO:0000256" key="4">
    <source>
        <dbReference type="ARBA" id="ARBA00035011"/>
    </source>
</evidence>
<dbReference type="KEGG" id="dcr:108211239"/>
<dbReference type="STRING" id="79200.A0A161WUA3"/>
<comment type="similarity">
    <text evidence="4">Belongs to the early nodulin-like (ENODL) family.</text>
</comment>
<dbReference type="EMBL" id="LNRQ01000003">
    <property type="protein sequence ID" value="KZN02315.1"/>
    <property type="molecule type" value="Genomic_DNA"/>
</dbReference>
<name>A0A161WUA3_DAUCS</name>
<dbReference type="AlphaFoldDB" id="A0A161WUA3"/>
<sequence length="172" mass="19523">MKRFGGMLSPATVLTCLVLVVMLPEVWSKRYTVGGNQGWTSNVNYTVWASNYTFYTEDWLFFVYDRNQMDVLEVNKTNYETCNAEHPLHNYTTGAGRDVVALNVTRNYYFISSKGFCYSGMKLAVHVVKTPSPPKPKPEKSVSSSRIYNLKSQIVFPTVLAIAAVWDSLLRI</sequence>
<dbReference type="Gene3D" id="2.60.40.420">
    <property type="entry name" value="Cupredoxins - blue copper proteins"/>
    <property type="match status" value="1"/>
</dbReference>
<dbReference type="Gramene" id="KZN02315">
    <property type="protein sequence ID" value="KZN02315"/>
    <property type="gene ID" value="DCAR_011069"/>
</dbReference>
<evidence type="ECO:0000259" key="7">
    <source>
        <dbReference type="PROSITE" id="PS51485"/>
    </source>
</evidence>
<evidence type="ECO:0000313" key="8">
    <source>
        <dbReference type="EMBL" id="KZN02315.1"/>
    </source>
</evidence>
<keyword evidence="2" id="KW-1015">Disulfide bond</keyword>
<feature type="domain" description="Phytocyanin" evidence="7">
    <location>
        <begin position="29"/>
        <end position="129"/>
    </location>
</feature>
<dbReference type="FunFam" id="2.60.40.420:FF:000018">
    <property type="entry name" value="Lamin-like protein"/>
    <property type="match status" value="1"/>
</dbReference>
<feature type="chain" id="PRO_5007829583" description="Phytocyanin domain-containing protein" evidence="6">
    <location>
        <begin position="29"/>
        <end position="172"/>
    </location>
</feature>
<dbReference type="GO" id="GO:0009055">
    <property type="term" value="F:electron transfer activity"/>
    <property type="evidence" value="ECO:0007669"/>
    <property type="project" value="InterPro"/>
</dbReference>
<keyword evidence="1 6" id="KW-0732">Signal</keyword>
<dbReference type="PANTHER" id="PTHR33021">
    <property type="entry name" value="BLUE COPPER PROTEIN"/>
    <property type="match status" value="1"/>
</dbReference>
<evidence type="ECO:0000256" key="2">
    <source>
        <dbReference type="ARBA" id="ARBA00023157"/>
    </source>
</evidence>
<feature type="signal peptide" evidence="6">
    <location>
        <begin position="1"/>
        <end position="28"/>
    </location>
</feature>
<dbReference type="InterPro" id="IPR008972">
    <property type="entry name" value="Cupredoxin"/>
</dbReference>
<dbReference type="InterPro" id="IPR003245">
    <property type="entry name" value="Phytocyanin_dom"/>
</dbReference>
<proteinExistence type="inferred from homology"/>
<evidence type="ECO:0000256" key="6">
    <source>
        <dbReference type="SAM" id="SignalP"/>
    </source>
</evidence>
<dbReference type="PROSITE" id="PS51485">
    <property type="entry name" value="PHYTOCYANIN"/>
    <property type="match status" value="1"/>
</dbReference>
<dbReference type="InterPro" id="IPR039391">
    <property type="entry name" value="Phytocyanin-like"/>
</dbReference>
<evidence type="ECO:0000256" key="3">
    <source>
        <dbReference type="ARBA" id="ARBA00023180"/>
    </source>
</evidence>
<keyword evidence="3" id="KW-0325">Glycoprotein</keyword>
<gene>
    <name evidence="8" type="ORF">DCAR_011069</name>
</gene>
<evidence type="ECO:0000256" key="5">
    <source>
        <dbReference type="ARBA" id="ARBA00037626"/>
    </source>
</evidence>
<comment type="function">
    <text evidence="5">May act as a carbohydrate transporter.</text>
</comment>
<protein>
    <recommendedName>
        <fullName evidence="7">Phytocyanin domain-containing protein</fullName>
    </recommendedName>
</protein>
<dbReference type="PANTHER" id="PTHR33021:SF231">
    <property type="entry name" value="EARLY NODULIN-LIKE PROTEIN 17"/>
    <property type="match status" value="1"/>
</dbReference>
<dbReference type="SUPFAM" id="SSF49503">
    <property type="entry name" value="Cupredoxins"/>
    <property type="match status" value="1"/>
</dbReference>
<dbReference type="OrthoDB" id="1851979at2759"/>
<dbReference type="Pfam" id="PF02298">
    <property type="entry name" value="Cu_bind_like"/>
    <property type="match status" value="1"/>
</dbReference>
<accession>A0A161WUA3</accession>
<comment type="caution">
    <text evidence="8">The sequence shown here is derived from an EMBL/GenBank/DDBJ whole genome shotgun (WGS) entry which is preliminary data.</text>
</comment>
<dbReference type="GO" id="GO:0005886">
    <property type="term" value="C:plasma membrane"/>
    <property type="evidence" value="ECO:0007669"/>
    <property type="project" value="TreeGrafter"/>
</dbReference>